<dbReference type="OrthoDB" id="9803735at2"/>
<evidence type="ECO:0000259" key="5">
    <source>
        <dbReference type="PROSITE" id="PS50931"/>
    </source>
</evidence>
<evidence type="ECO:0000256" key="1">
    <source>
        <dbReference type="ARBA" id="ARBA00009437"/>
    </source>
</evidence>
<gene>
    <name evidence="6" type="ORF">BK123_29865</name>
</gene>
<organism evidence="6 7">
    <name type="scientific">Paenibacillus lautus</name>
    <name type="common">Bacillus lautus</name>
    <dbReference type="NCBI Taxonomy" id="1401"/>
    <lineage>
        <taxon>Bacteria</taxon>
        <taxon>Bacillati</taxon>
        <taxon>Bacillota</taxon>
        <taxon>Bacilli</taxon>
        <taxon>Bacillales</taxon>
        <taxon>Paenibacillaceae</taxon>
        <taxon>Paenibacillus</taxon>
    </lineage>
</organism>
<dbReference type="RefSeq" id="WP_076325977.1">
    <property type="nucleotide sequence ID" value="NZ_JBCMXI010000008.1"/>
</dbReference>
<proteinExistence type="inferred from homology"/>
<dbReference type="FunFam" id="1.10.10.10:FF:000001">
    <property type="entry name" value="LysR family transcriptional regulator"/>
    <property type="match status" value="1"/>
</dbReference>
<dbReference type="STRING" id="1401.BK123_29865"/>
<sequence>MELLQLKYFQTAARMQHMTKAAHSLHISQPALSKMIASLEAELGTKLFKRERKTIRLNEHGKLFLHQVDIALQALEDGKLQLQDANGSAPTAITLDVRVSSHLLPDLLADFRKEWPNAEFQLQQHVSSFEGMPSFDLCLSDGATPPKGTSSVCLLEEDIVVAVPAEHPLADRNHVSLQELKEESFITLPPGKSLRETTDAFCRLAGFTPRIRFESDDPATVRGLIRAGQGVAFLPAVTWSGSTGPDVVQLRLEESWCKRSISLSWPEDRYLTHTAVLFRDFIIRYFARLAESHRQDIARRGF</sequence>
<dbReference type="EMBL" id="MRTF01000013">
    <property type="protein sequence ID" value="OME88755.1"/>
    <property type="molecule type" value="Genomic_DNA"/>
</dbReference>
<feature type="domain" description="HTH lysR-type" evidence="5">
    <location>
        <begin position="1"/>
        <end position="58"/>
    </location>
</feature>
<dbReference type="PRINTS" id="PR00039">
    <property type="entry name" value="HTHLYSR"/>
</dbReference>
<dbReference type="GO" id="GO:0003700">
    <property type="term" value="F:DNA-binding transcription factor activity"/>
    <property type="evidence" value="ECO:0007669"/>
    <property type="project" value="InterPro"/>
</dbReference>
<comment type="similarity">
    <text evidence="1">Belongs to the LysR transcriptional regulatory family.</text>
</comment>
<dbReference type="GO" id="GO:0003677">
    <property type="term" value="F:DNA binding"/>
    <property type="evidence" value="ECO:0007669"/>
    <property type="project" value="UniProtKB-KW"/>
</dbReference>
<evidence type="ECO:0000313" key="6">
    <source>
        <dbReference type="EMBL" id="OME88755.1"/>
    </source>
</evidence>
<dbReference type="Gene3D" id="1.10.10.10">
    <property type="entry name" value="Winged helix-like DNA-binding domain superfamily/Winged helix DNA-binding domain"/>
    <property type="match status" value="1"/>
</dbReference>
<protein>
    <submittedName>
        <fullName evidence="6">LysR family transcriptional regulator</fullName>
    </submittedName>
</protein>
<dbReference type="InterPro" id="IPR005119">
    <property type="entry name" value="LysR_subst-bd"/>
</dbReference>
<dbReference type="Pfam" id="PF00126">
    <property type="entry name" value="HTH_1"/>
    <property type="match status" value="1"/>
</dbReference>
<dbReference type="SUPFAM" id="SSF53850">
    <property type="entry name" value="Periplasmic binding protein-like II"/>
    <property type="match status" value="1"/>
</dbReference>
<dbReference type="PROSITE" id="PS50931">
    <property type="entry name" value="HTH_LYSR"/>
    <property type="match status" value="1"/>
</dbReference>
<dbReference type="PANTHER" id="PTHR30346">
    <property type="entry name" value="TRANSCRIPTIONAL DUAL REGULATOR HCAR-RELATED"/>
    <property type="match status" value="1"/>
</dbReference>
<dbReference type="Pfam" id="PF03466">
    <property type="entry name" value="LysR_substrate"/>
    <property type="match status" value="1"/>
</dbReference>
<dbReference type="SUPFAM" id="SSF46785">
    <property type="entry name" value="Winged helix' DNA-binding domain"/>
    <property type="match status" value="1"/>
</dbReference>
<dbReference type="InterPro" id="IPR000847">
    <property type="entry name" value="LysR_HTH_N"/>
</dbReference>
<dbReference type="InterPro" id="IPR036390">
    <property type="entry name" value="WH_DNA-bd_sf"/>
</dbReference>
<dbReference type="AlphaFoldDB" id="A0A1R1ATP1"/>
<dbReference type="Gene3D" id="3.40.190.290">
    <property type="match status" value="1"/>
</dbReference>
<evidence type="ECO:0000256" key="4">
    <source>
        <dbReference type="ARBA" id="ARBA00023163"/>
    </source>
</evidence>
<evidence type="ECO:0000256" key="2">
    <source>
        <dbReference type="ARBA" id="ARBA00023015"/>
    </source>
</evidence>
<evidence type="ECO:0000256" key="3">
    <source>
        <dbReference type="ARBA" id="ARBA00023125"/>
    </source>
</evidence>
<dbReference type="Proteomes" id="UP000187074">
    <property type="component" value="Unassembled WGS sequence"/>
</dbReference>
<dbReference type="InterPro" id="IPR036388">
    <property type="entry name" value="WH-like_DNA-bd_sf"/>
</dbReference>
<keyword evidence="4" id="KW-0804">Transcription</keyword>
<accession>A0A1R1ATP1</accession>
<keyword evidence="2" id="KW-0805">Transcription regulation</keyword>
<reference evidence="6 7" key="1">
    <citation type="submission" date="2016-11" db="EMBL/GenBank/DDBJ databases">
        <title>Paenibacillus species isolates.</title>
        <authorList>
            <person name="Beno S.M."/>
        </authorList>
    </citation>
    <scope>NUCLEOTIDE SEQUENCE [LARGE SCALE GENOMIC DNA]</scope>
    <source>
        <strain evidence="6 7">FSL F4-0100</strain>
    </source>
</reference>
<name>A0A1R1ATP1_PAELA</name>
<comment type="caution">
    <text evidence="6">The sequence shown here is derived from an EMBL/GenBank/DDBJ whole genome shotgun (WGS) entry which is preliminary data.</text>
</comment>
<dbReference type="PANTHER" id="PTHR30346:SF28">
    <property type="entry name" value="HTH-TYPE TRANSCRIPTIONAL REGULATOR CYNR"/>
    <property type="match status" value="1"/>
</dbReference>
<dbReference type="GO" id="GO:0032993">
    <property type="term" value="C:protein-DNA complex"/>
    <property type="evidence" value="ECO:0007669"/>
    <property type="project" value="TreeGrafter"/>
</dbReference>
<evidence type="ECO:0000313" key="7">
    <source>
        <dbReference type="Proteomes" id="UP000187074"/>
    </source>
</evidence>
<keyword evidence="3" id="KW-0238">DNA-binding</keyword>